<protein>
    <submittedName>
        <fullName evidence="1">Uncharacterized protein</fullName>
    </submittedName>
</protein>
<gene>
    <name evidence="1" type="ORF">EVOR1521_LOCUS29231</name>
</gene>
<evidence type="ECO:0000313" key="1">
    <source>
        <dbReference type="EMBL" id="CAJ1407582.1"/>
    </source>
</evidence>
<dbReference type="EMBL" id="CAUJNA010003679">
    <property type="protein sequence ID" value="CAJ1407582.1"/>
    <property type="molecule type" value="Genomic_DNA"/>
</dbReference>
<evidence type="ECO:0000313" key="2">
    <source>
        <dbReference type="Proteomes" id="UP001178507"/>
    </source>
</evidence>
<organism evidence="1 2">
    <name type="scientific">Effrenium voratum</name>
    <dbReference type="NCBI Taxonomy" id="2562239"/>
    <lineage>
        <taxon>Eukaryota</taxon>
        <taxon>Sar</taxon>
        <taxon>Alveolata</taxon>
        <taxon>Dinophyceae</taxon>
        <taxon>Suessiales</taxon>
        <taxon>Symbiodiniaceae</taxon>
        <taxon>Effrenium</taxon>
    </lineage>
</organism>
<name>A0AA36JJV5_9DINO</name>
<reference evidence="1" key="1">
    <citation type="submission" date="2023-08" db="EMBL/GenBank/DDBJ databases">
        <authorList>
            <person name="Chen Y."/>
            <person name="Shah S."/>
            <person name="Dougan E. K."/>
            <person name="Thang M."/>
            <person name="Chan C."/>
        </authorList>
    </citation>
    <scope>NUCLEOTIDE SEQUENCE</scope>
</reference>
<keyword evidence="2" id="KW-1185">Reference proteome</keyword>
<accession>A0AA36JJV5</accession>
<dbReference type="AlphaFoldDB" id="A0AA36JJV5"/>
<proteinExistence type="predicted"/>
<dbReference type="Proteomes" id="UP001178507">
    <property type="component" value="Unassembled WGS sequence"/>
</dbReference>
<comment type="caution">
    <text evidence="1">The sequence shown here is derived from an EMBL/GenBank/DDBJ whole genome shotgun (WGS) entry which is preliminary data.</text>
</comment>
<sequence>MPCRVSDAADSSALAVSASRPALVPCLVRGEAPRACSPTVGLEVARFSTRYFHGKFTGCFAPADWKALVGLNGEARRIPQPPSAGPPVLRRPSFSGRKLMEAQVQDELDCAGHSLSDLAQRFEQRQKVRSRLHGPALDWSRQTSEDSNASVTEFNFLFEGTSGTA</sequence>